<dbReference type="RefSeq" id="WP_067654477.1">
    <property type="nucleotide sequence ID" value="NZ_FQXG01000001.1"/>
</dbReference>
<dbReference type="STRING" id="299255.SAMN02745129_0936"/>
<dbReference type="InterPro" id="IPR027843">
    <property type="entry name" value="DUF4440"/>
</dbReference>
<organism evidence="2 3">
    <name type="scientific">Ferrimonas marina</name>
    <dbReference type="NCBI Taxonomy" id="299255"/>
    <lineage>
        <taxon>Bacteria</taxon>
        <taxon>Pseudomonadati</taxon>
        <taxon>Pseudomonadota</taxon>
        <taxon>Gammaproteobacteria</taxon>
        <taxon>Alteromonadales</taxon>
        <taxon>Ferrimonadaceae</taxon>
        <taxon>Ferrimonas</taxon>
    </lineage>
</organism>
<dbReference type="Gene3D" id="3.10.450.50">
    <property type="match status" value="1"/>
</dbReference>
<dbReference type="OrthoDB" id="9812295at2"/>
<reference evidence="2 3" key="1">
    <citation type="submission" date="2016-11" db="EMBL/GenBank/DDBJ databases">
        <authorList>
            <person name="Jaros S."/>
            <person name="Januszkiewicz K."/>
            <person name="Wedrychowicz H."/>
        </authorList>
    </citation>
    <scope>NUCLEOTIDE SEQUENCE [LARGE SCALE GENOMIC DNA]</scope>
    <source>
        <strain evidence="2 3">DSM 16917</strain>
    </source>
</reference>
<proteinExistence type="predicted"/>
<dbReference type="Proteomes" id="UP000184268">
    <property type="component" value="Unassembled WGS sequence"/>
</dbReference>
<dbReference type="AlphaFoldDB" id="A0A1M5N8S1"/>
<keyword evidence="3" id="KW-1185">Reference proteome</keyword>
<dbReference type="SUPFAM" id="SSF54427">
    <property type="entry name" value="NTF2-like"/>
    <property type="match status" value="1"/>
</dbReference>
<evidence type="ECO:0000259" key="1">
    <source>
        <dbReference type="Pfam" id="PF14534"/>
    </source>
</evidence>
<protein>
    <recommendedName>
        <fullName evidence="1">DUF4440 domain-containing protein</fullName>
    </recommendedName>
</protein>
<dbReference type="EMBL" id="FQXG01000001">
    <property type="protein sequence ID" value="SHG85901.1"/>
    <property type="molecule type" value="Genomic_DNA"/>
</dbReference>
<name>A0A1M5N8S1_9GAMM</name>
<feature type="domain" description="DUF4440" evidence="1">
    <location>
        <begin position="31"/>
        <end position="137"/>
    </location>
</feature>
<gene>
    <name evidence="2" type="ORF">SAMN02745129_0936</name>
</gene>
<dbReference type="Pfam" id="PF14534">
    <property type="entry name" value="DUF4440"/>
    <property type="match status" value="1"/>
</dbReference>
<evidence type="ECO:0000313" key="3">
    <source>
        <dbReference type="Proteomes" id="UP000184268"/>
    </source>
</evidence>
<evidence type="ECO:0000313" key="2">
    <source>
        <dbReference type="EMBL" id="SHG85901.1"/>
    </source>
</evidence>
<accession>A0A1M5N8S1</accession>
<dbReference type="InterPro" id="IPR032710">
    <property type="entry name" value="NTF2-like_dom_sf"/>
</dbReference>
<sequence length="148" mass="17189">MQFIVNDTLTITDTTKLRTPMFKDTPQVQEILEMERKLYRALATKDLDALAAGLDENGLLFDFDGQILRGREQQMAMFKAFLELEDAAFEWEPVEAFVSDSQDMAWAWGLANVKLPGQKTEVFKYNSVWQKRDGRWQNVSEMRNPFRG</sequence>